<dbReference type="GO" id="GO:0005524">
    <property type="term" value="F:ATP binding"/>
    <property type="evidence" value="ECO:0007669"/>
    <property type="project" value="UniProtKB-KW"/>
</dbReference>
<evidence type="ECO:0000256" key="8">
    <source>
        <dbReference type="ARBA" id="ARBA00013025"/>
    </source>
</evidence>
<comment type="function">
    <text evidence="2">Functions in two distinct reactions of the de novo folate biosynthetic pathway. Catalyzes the addition of a glutamate residue to dihydropteroate (7,8-dihydropteroate or H2Pte) to form dihydrofolate (7,8-dihydrofolate monoglutamate or H2Pte-Glu). Also catalyzes successive additions of L-glutamate to tetrahydrofolate or 10-formyltetrahydrofolate or 5,10-methylenetetrahydrofolate, leading to folylpolyglutamate derivatives.</text>
</comment>
<gene>
    <name evidence="26" type="ORF">M622_08600</name>
</gene>
<comment type="cofactor">
    <cofactor evidence="1">
        <name>Mg(2+)</name>
        <dbReference type="ChEBI" id="CHEBI:18420"/>
    </cofactor>
</comment>
<keyword evidence="27" id="KW-1185">Reference proteome</keyword>
<evidence type="ECO:0000313" key="27">
    <source>
        <dbReference type="Proteomes" id="UP000015455"/>
    </source>
</evidence>
<evidence type="ECO:0000259" key="25">
    <source>
        <dbReference type="Pfam" id="PF08245"/>
    </source>
</evidence>
<dbReference type="Pfam" id="PF08245">
    <property type="entry name" value="Mur_ligase_M"/>
    <property type="match status" value="1"/>
</dbReference>
<evidence type="ECO:0000256" key="14">
    <source>
        <dbReference type="ARBA" id="ARBA00022842"/>
    </source>
</evidence>
<comment type="catalytic activity">
    <reaction evidence="20">
        <text>10-formyltetrahydrofolyl-(gamma-L-Glu)(n) + L-glutamate + ATP = 10-formyltetrahydrofolyl-(gamma-L-Glu)(n+1) + ADP + phosphate + H(+)</text>
        <dbReference type="Rhea" id="RHEA:51904"/>
        <dbReference type="Rhea" id="RHEA-COMP:13088"/>
        <dbReference type="Rhea" id="RHEA-COMP:14300"/>
        <dbReference type="ChEBI" id="CHEBI:15378"/>
        <dbReference type="ChEBI" id="CHEBI:29985"/>
        <dbReference type="ChEBI" id="CHEBI:30616"/>
        <dbReference type="ChEBI" id="CHEBI:43474"/>
        <dbReference type="ChEBI" id="CHEBI:134413"/>
        <dbReference type="ChEBI" id="CHEBI:456216"/>
        <dbReference type="EC" id="6.3.2.17"/>
    </reaction>
</comment>
<evidence type="ECO:0000256" key="10">
    <source>
        <dbReference type="ARBA" id="ARBA00022598"/>
    </source>
</evidence>
<dbReference type="UniPathway" id="UPA00077">
    <property type="reaction ID" value="UER00157"/>
</dbReference>
<keyword evidence="11" id="KW-0479">Metal-binding</keyword>
<evidence type="ECO:0000256" key="5">
    <source>
        <dbReference type="ARBA" id="ARBA00008276"/>
    </source>
</evidence>
<protein>
    <recommendedName>
        <fullName evidence="9">Dihydrofolate synthase/folylpolyglutamate synthase</fullName>
        <ecNumber evidence="7">6.3.2.12</ecNumber>
        <ecNumber evidence="8">6.3.2.17</ecNumber>
    </recommendedName>
    <alternativeName>
        <fullName evidence="18">Folylpoly-gamma-glutamate synthetase-dihydrofolate synthetase</fullName>
    </alternativeName>
    <alternativeName>
        <fullName evidence="16">Folylpolyglutamate synthetase</fullName>
    </alternativeName>
    <alternativeName>
        <fullName evidence="17">Tetrahydrofolylpolyglutamate synthase</fullName>
    </alternativeName>
</protein>
<dbReference type="EMBL" id="ATJV01000125">
    <property type="protein sequence ID" value="EPZ13747.1"/>
    <property type="molecule type" value="Genomic_DNA"/>
</dbReference>
<dbReference type="NCBIfam" id="TIGR01499">
    <property type="entry name" value="folC"/>
    <property type="match status" value="1"/>
</dbReference>
<dbReference type="GO" id="GO:0046872">
    <property type="term" value="F:metal ion binding"/>
    <property type="evidence" value="ECO:0007669"/>
    <property type="project" value="UniProtKB-KW"/>
</dbReference>
<evidence type="ECO:0000256" key="18">
    <source>
        <dbReference type="ARBA" id="ARBA00032510"/>
    </source>
</evidence>
<comment type="catalytic activity">
    <reaction evidence="19">
        <text>(6S)-5,6,7,8-tetrahydrofolyl-(gamma-L-Glu)(n) + L-glutamate + ATP = (6S)-5,6,7,8-tetrahydrofolyl-(gamma-L-Glu)(n+1) + ADP + phosphate + H(+)</text>
        <dbReference type="Rhea" id="RHEA:10580"/>
        <dbReference type="Rhea" id="RHEA-COMP:14738"/>
        <dbReference type="Rhea" id="RHEA-COMP:14740"/>
        <dbReference type="ChEBI" id="CHEBI:15378"/>
        <dbReference type="ChEBI" id="CHEBI:29985"/>
        <dbReference type="ChEBI" id="CHEBI:30616"/>
        <dbReference type="ChEBI" id="CHEBI:43474"/>
        <dbReference type="ChEBI" id="CHEBI:141005"/>
        <dbReference type="ChEBI" id="CHEBI:456216"/>
        <dbReference type="EC" id="6.3.2.17"/>
    </reaction>
</comment>
<dbReference type="InterPro" id="IPR013221">
    <property type="entry name" value="Mur_ligase_cen"/>
</dbReference>
<evidence type="ECO:0000256" key="11">
    <source>
        <dbReference type="ARBA" id="ARBA00022723"/>
    </source>
</evidence>
<dbReference type="eggNOG" id="COG0285">
    <property type="taxonomic scope" value="Bacteria"/>
</dbReference>
<dbReference type="InterPro" id="IPR004101">
    <property type="entry name" value="Mur_ligase_C"/>
</dbReference>
<dbReference type="PANTHER" id="PTHR11136:SF0">
    <property type="entry name" value="DIHYDROFOLATE SYNTHETASE-RELATED"/>
    <property type="match status" value="1"/>
</dbReference>
<feature type="domain" description="Mur ligase C-terminal" evidence="24">
    <location>
        <begin position="293"/>
        <end position="415"/>
    </location>
</feature>
<dbReference type="Gene3D" id="3.40.1190.10">
    <property type="entry name" value="Mur-like, catalytic domain"/>
    <property type="match status" value="1"/>
</dbReference>
<dbReference type="Proteomes" id="UP000015455">
    <property type="component" value="Unassembled WGS sequence"/>
</dbReference>
<dbReference type="Pfam" id="PF02875">
    <property type="entry name" value="Mur_ligase_C"/>
    <property type="match status" value="1"/>
</dbReference>
<evidence type="ECO:0000256" key="2">
    <source>
        <dbReference type="ARBA" id="ARBA00002714"/>
    </source>
</evidence>
<comment type="pathway">
    <text evidence="3">Cofactor biosynthesis; tetrahydrofolate biosynthesis; 7,8-dihydrofolate from 2-amino-4-hydroxy-6-hydroxymethyl-7,8-dihydropteridine diphosphate and 4-aminobenzoate: step 2/2.</text>
</comment>
<evidence type="ECO:0000256" key="7">
    <source>
        <dbReference type="ARBA" id="ARBA00013023"/>
    </source>
</evidence>
<evidence type="ECO:0000256" key="21">
    <source>
        <dbReference type="ARBA" id="ARBA00049035"/>
    </source>
</evidence>
<evidence type="ECO:0000256" key="3">
    <source>
        <dbReference type="ARBA" id="ARBA00004799"/>
    </source>
</evidence>
<dbReference type="InterPro" id="IPR036615">
    <property type="entry name" value="Mur_ligase_C_dom_sf"/>
</dbReference>
<dbReference type="InterPro" id="IPR001645">
    <property type="entry name" value="Folylpolyglutamate_synth"/>
</dbReference>
<evidence type="ECO:0000256" key="17">
    <source>
        <dbReference type="ARBA" id="ARBA00030592"/>
    </source>
</evidence>
<dbReference type="GO" id="GO:0005737">
    <property type="term" value="C:cytoplasm"/>
    <property type="evidence" value="ECO:0007669"/>
    <property type="project" value="TreeGrafter"/>
</dbReference>
<proteinExistence type="inferred from homology"/>
<evidence type="ECO:0000256" key="19">
    <source>
        <dbReference type="ARBA" id="ARBA00047493"/>
    </source>
</evidence>
<keyword evidence="14" id="KW-0460">Magnesium</keyword>
<keyword evidence="12 23" id="KW-0547">Nucleotide-binding</keyword>
<dbReference type="Gene3D" id="3.90.190.20">
    <property type="entry name" value="Mur ligase, C-terminal domain"/>
    <property type="match status" value="1"/>
</dbReference>
<sequence length="430" mass="45784">MPLTLEGWLELLEQRHTQTIQLGLERVAEVRTRLGPDPEAVVITVGGTNGKGSCCAMLEAILLAEGYRVGCYTSPHLLHYNERVRLDGKDVADDALIAGFAAVEAARGDTPLTYFEHGTLAAWSIFCTAKPEVIILEVGLGGRLDAVNVFDADCALVTSIALDHMDYLGSTRDAIGFEKAGIFRAGRPAVCGDPQPPATLLAHAAAVGAQLWVSGRDFGFGGDRQQWGYWRYPAPSVHGALVKRGGLAYPALRGANQLLNAAAVMTVLDSLRDRVPVSMQAIREGLMLVDAPGRFQTLAGRPVVVLDVAHNPQAAGVLAENLGNMGFHPETWAVFGMLEDKDVEGVVALMKNRVDHWLLAALPAPRGLGAEALAGRMRAAGIEGDIRCHASPMEAYVAAQQGAQEGDRIVVFGSFMTVADVLAAVKAARH</sequence>
<evidence type="ECO:0000256" key="20">
    <source>
        <dbReference type="ARBA" id="ARBA00047808"/>
    </source>
</evidence>
<evidence type="ECO:0000256" key="16">
    <source>
        <dbReference type="ARBA" id="ARBA00030048"/>
    </source>
</evidence>
<comment type="caution">
    <text evidence="26">The sequence shown here is derived from an EMBL/GenBank/DDBJ whole genome shotgun (WGS) entry which is preliminary data.</text>
</comment>
<evidence type="ECO:0000256" key="13">
    <source>
        <dbReference type="ARBA" id="ARBA00022840"/>
    </source>
</evidence>
<dbReference type="AlphaFoldDB" id="S9ZJT6"/>
<evidence type="ECO:0000256" key="9">
    <source>
        <dbReference type="ARBA" id="ARBA00019357"/>
    </source>
</evidence>
<evidence type="ECO:0000256" key="12">
    <source>
        <dbReference type="ARBA" id="ARBA00022741"/>
    </source>
</evidence>
<dbReference type="GO" id="GO:0008841">
    <property type="term" value="F:dihydrofolate synthase activity"/>
    <property type="evidence" value="ECO:0007669"/>
    <property type="project" value="UniProtKB-EC"/>
</dbReference>
<keyword evidence="15" id="KW-0289">Folate biosynthesis</keyword>
<name>S9ZJT6_9RHOO</name>
<dbReference type="SUPFAM" id="SSF53244">
    <property type="entry name" value="MurD-like peptide ligases, peptide-binding domain"/>
    <property type="match status" value="1"/>
</dbReference>
<dbReference type="PATRIC" id="fig|1348657.5.peg.3765"/>
<comment type="subunit">
    <text evidence="6">Monomer.</text>
</comment>
<evidence type="ECO:0000256" key="23">
    <source>
        <dbReference type="PIRNR" id="PIRNR001563"/>
    </source>
</evidence>
<dbReference type="SUPFAM" id="SSF53623">
    <property type="entry name" value="MurD-like peptide ligases, catalytic domain"/>
    <property type="match status" value="1"/>
</dbReference>
<dbReference type="FunFam" id="3.40.1190.10:FF:000004">
    <property type="entry name" value="Dihydrofolate synthase/folylpolyglutamate synthase"/>
    <property type="match status" value="1"/>
</dbReference>
<comment type="similarity">
    <text evidence="5 23">Belongs to the folylpolyglutamate synthase family.</text>
</comment>
<feature type="domain" description="Mur ligase central" evidence="25">
    <location>
        <begin position="45"/>
        <end position="184"/>
    </location>
</feature>
<reference evidence="26 27" key="1">
    <citation type="submission" date="2013-06" db="EMBL/GenBank/DDBJ databases">
        <title>Draft genome sequence of Thauera terpenica.</title>
        <authorList>
            <person name="Liu B."/>
            <person name="Frostegard A.H."/>
            <person name="Shapleigh J.P."/>
        </authorList>
    </citation>
    <scope>NUCLEOTIDE SEQUENCE [LARGE SCALE GENOMIC DNA]</scope>
    <source>
        <strain evidence="26 27">58Eu</strain>
    </source>
</reference>
<dbReference type="InterPro" id="IPR036565">
    <property type="entry name" value="Mur-like_cat_sf"/>
</dbReference>
<keyword evidence="13 23" id="KW-0067">ATP-binding</keyword>
<comment type="pathway">
    <text evidence="4">Cofactor biosynthesis; tetrahydrofolylpolyglutamate biosynthesis.</text>
</comment>
<organism evidence="26 27">
    <name type="scientific">Thauera terpenica 58Eu</name>
    <dbReference type="NCBI Taxonomy" id="1348657"/>
    <lineage>
        <taxon>Bacteria</taxon>
        <taxon>Pseudomonadati</taxon>
        <taxon>Pseudomonadota</taxon>
        <taxon>Betaproteobacteria</taxon>
        <taxon>Rhodocyclales</taxon>
        <taxon>Zoogloeaceae</taxon>
        <taxon>Thauera</taxon>
    </lineage>
</organism>
<evidence type="ECO:0000259" key="24">
    <source>
        <dbReference type="Pfam" id="PF02875"/>
    </source>
</evidence>
<dbReference type="EC" id="6.3.2.17" evidence="8"/>
<keyword evidence="10 23" id="KW-0436">Ligase</keyword>
<evidence type="ECO:0000256" key="1">
    <source>
        <dbReference type="ARBA" id="ARBA00001946"/>
    </source>
</evidence>
<evidence type="ECO:0000313" key="26">
    <source>
        <dbReference type="EMBL" id="EPZ13747.1"/>
    </source>
</evidence>
<dbReference type="PANTHER" id="PTHR11136">
    <property type="entry name" value="FOLYLPOLYGLUTAMATE SYNTHASE-RELATED"/>
    <property type="match status" value="1"/>
</dbReference>
<evidence type="ECO:0000256" key="15">
    <source>
        <dbReference type="ARBA" id="ARBA00022909"/>
    </source>
</evidence>
<dbReference type="EC" id="6.3.2.12" evidence="7"/>
<accession>S9ZJT6</accession>
<evidence type="ECO:0000256" key="22">
    <source>
        <dbReference type="ARBA" id="ARBA00049161"/>
    </source>
</evidence>
<comment type="catalytic activity">
    <reaction evidence="21">
        <text>(6R)-5,10-methylenetetrahydrofolyl-(gamma-L-Glu)(n) + L-glutamate + ATP = (6R)-5,10-methylenetetrahydrofolyl-(gamma-L-Glu)(n+1) + ADP + phosphate + H(+)</text>
        <dbReference type="Rhea" id="RHEA:51912"/>
        <dbReference type="Rhea" id="RHEA-COMP:13257"/>
        <dbReference type="Rhea" id="RHEA-COMP:13258"/>
        <dbReference type="ChEBI" id="CHEBI:15378"/>
        <dbReference type="ChEBI" id="CHEBI:29985"/>
        <dbReference type="ChEBI" id="CHEBI:30616"/>
        <dbReference type="ChEBI" id="CHEBI:43474"/>
        <dbReference type="ChEBI" id="CHEBI:136572"/>
        <dbReference type="ChEBI" id="CHEBI:456216"/>
        <dbReference type="EC" id="6.3.2.17"/>
    </reaction>
</comment>
<dbReference type="STRING" id="1348657.M622_08600"/>
<evidence type="ECO:0000256" key="4">
    <source>
        <dbReference type="ARBA" id="ARBA00005150"/>
    </source>
</evidence>
<evidence type="ECO:0000256" key="6">
    <source>
        <dbReference type="ARBA" id="ARBA00011245"/>
    </source>
</evidence>
<dbReference type="GO" id="GO:0046656">
    <property type="term" value="P:folic acid biosynthetic process"/>
    <property type="evidence" value="ECO:0007669"/>
    <property type="project" value="UniProtKB-KW"/>
</dbReference>
<dbReference type="PIRSF" id="PIRSF001563">
    <property type="entry name" value="Folylpolyglu_synth"/>
    <property type="match status" value="1"/>
</dbReference>
<dbReference type="GO" id="GO:0046654">
    <property type="term" value="P:tetrahydrofolate biosynthetic process"/>
    <property type="evidence" value="ECO:0007669"/>
    <property type="project" value="UniProtKB-UniPathway"/>
</dbReference>
<comment type="catalytic activity">
    <reaction evidence="22">
        <text>7,8-dihydropteroate + L-glutamate + ATP = 7,8-dihydrofolate + ADP + phosphate + H(+)</text>
        <dbReference type="Rhea" id="RHEA:23584"/>
        <dbReference type="ChEBI" id="CHEBI:15378"/>
        <dbReference type="ChEBI" id="CHEBI:17839"/>
        <dbReference type="ChEBI" id="CHEBI:29985"/>
        <dbReference type="ChEBI" id="CHEBI:30616"/>
        <dbReference type="ChEBI" id="CHEBI:43474"/>
        <dbReference type="ChEBI" id="CHEBI:57451"/>
        <dbReference type="ChEBI" id="CHEBI:456216"/>
        <dbReference type="EC" id="6.3.2.12"/>
    </reaction>
</comment>
<dbReference type="GO" id="GO:0004326">
    <property type="term" value="F:tetrahydrofolylpolyglutamate synthase activity"/>
    <property type="evidence" value="ECO:0007669"/>
    <property type="project" value="UniProtKB-EC"/>
</dbReference>
<dbReference type="NCBIfam" id="NF008101">
    <property type="entry name" value="PRK10846.1"/>
    <property type="match status" value="1"/>
</dbReference>